<dbReference type="GO" id="GO:0016757">
    <property type="term" value="F:glycosyltransferase activity"/>
    <property type="evidence" value="ECO:0007669"/>
    <property type="project" value="InterPro"/>
</dbReference>
<feature type="domain" description="Glycosyltransferase subfamily 4-like N-terminal" evidence="2">
    <location>
        <begin position="21"/>
        <end position="156"/>
    </location>
</feature>
<dbReference type="InterPro" id="IPR001296">
    <property type="entry name" value="Glyco_trans_1"/>
</dbReference>
<dbReference type="Pfam" id="PF13439">
    <property type="entry name" value="Glyco_transf_4"/>
    <property type="match status" value="1"/>
</dbReference>
<dbReference type="PANTHER" id="PTHR12526">
    <property type="entry name" value="GLYCOSYLTRANSFERASE"/>
    <property type="match status" value="1"/>
</dbReference>
<dbReference type="Pfam" id="PF00534">
    <property type="entry name" value="Glycos_transf_1"/>
    <property type="match status" value="1"/>
</dbReference>
<keyword evidence="3" id="KW-0808">Transferase</keyword>
<proteinExistence type="predicted"/>
<reference evidence="3 4" key="1">
    <citation type="submission" date="2017-01" db="EMBL/GenBank/DDBJ databases">
        <title>The cable genome- insights into the physiology and evolution of filamentous bacteria capable of sulfide oxidation via long distance electron transfer.</title>
        <authorList>
            <person name="Schreiber L."/>
            <person name="Bjerg J.T."/>
            <person name="Boggild A."/>
            <person name="Van De Vossenberg J."/>
            <person name="Meysman F."/>
            <person name="Nielsen L.P."/>
            <person name="Schramm A."/>
            <person name="Kjeldsen K.U."/>
        </authorList>
    </citation>
    <scope>NUCLEOTIDE SEQUENCE [LARGE SCALE GENOMIC DNA]</scope>
    <source>
        <strain evidence="3">MCF</strain>
    </source>
</reference>
<gene>
    <name evidence="3" type="ORF">H206_02327</name>
</gene>
<evidence type="ECO:0000313" key="3">
    <source>
        <dbReference type="EMBL" id="RWX43912.1"/>
    </source>
</evidence>
<comment type="caution">
    <text evidence="3">The sequence shown here is derived from an EMBL/GenBank/DDBJ whole genome shotgun (WGS) entry which is preliminary data.</text>
</comment>
<dbReference type="Gene3D" id="3.40.50.2000">
    <property type="entry name" value="Glycogen Phosphorylase B"/>
    <property type="match status" value="2"/>
</dbReference>
<dbReference type="CDD" id="cd03811">
    <property type="entry name" value="GT4_GT28_WabH-like"/>
    <property type="match status" value="1"/>
</dbReference>
<dbReference type="EMBL" id="MTKO01000106">
    <property type="protein sequence ID" value="RWX43912.1"/>
    <property type="molecule type" value="Genomic_DNA"/>
</dbReference>
<dbReference type="SUPFAM" id="SSF53756">
    <property type="entry name" value="UDP-Glycosyltransferase/glycogen phosphorylase"/>
    <property type="match status" value="1"/>
</dbReference>
<dbReference type="PANTHER" id="PTHR12526:SF630">
    <property type="entry name" value="GLYCOSYLTRANSFERASE"/>
    <property type="match status" value="1"/>
</dbReference>
<name>A0A3S3QCJ6_9BACT</name>
<organism evidence="3 4">
    <name type="scientific">Candidatus Electrothrix aarhusensis</name>
    <dbReference type="NCBI Taxonomy" id="1859131"/>
    <lineage>
        <taxon>Bacteria</taxon>
        <taxon>Pseudomonadati</taxon>
        <taxon>Thermodesulfobacteriota</taxon>
        <taxon>Desulfobulbia</taxon>
        <taxon>Desulfobulbales</taxon>
        <taxon>Desulfobulbaceae</taxon>
        <taxon>Candidatus Electrothrix</taxon>
    </lineage>
</organism>
<keyword evidence="4" id="KW-1185">Reference proteome</keyword>
<accession>A0A3S3QCJ6</accession>
<evidence type="ECO:0000313" key="4">
    <source>
        <dbReference type="Proteomes" id="UP000287853"/>
    </source>
</evidence>
<evidence type="ECO:0000259" key="1">
    <source>
        <dbReference type="Pfam" id="PF00534"/>
    </source>
</evidence>
<dbReference type="AlphaFoldDB" id="A0A3S3QCJ6"/>
<dbReference type="InterPro" id="IPR028098">
    <property type="entry name" value="Glyco_trans_4-like_N"/>
</dbReference>
<protein>
    <submittedName>
        <fullName evidence="3">Glycosyltransferase involved in cell wall bisynthesis</fullName>
    </submittedName>
</protein>
<sequence length="371" mass="41348">MTILFFLARFSGSGVPLAQIRLAKSFVRRGHHVDFFIGYVPDGMNIPPVTGINFIHANKKRVINLFFPIAKFLRAHTPDIVFSAEDHLNAIVLFAAIITNSKAKFSVSSRVTPYDTYSNTLLSKRWFLKKIISLVQHRADALVCVSKDMVAQYKTIFPDSRHDYAYNVIYDMDSESKKMEPICEQWISDCTVPLVISAGRLAQEKGFSDLITAFKIVRKSIDASLVILGDGPLREKLELQIRNYGLNANVHLIGFRENPLKYFIKSDVFVLSSYVEGLPNVLVEAMMCGCSIVSTDCPTGPREVLQDGEFGTIVPMRAPEAMASAISHALESPSSNELFASAIKPFMEENVLARHGQLLGEDFLTPIHSVL</sequence>
<evidence type="ECO:0000259" key="2">
    <source>
        <dbReference type="Pfam" id="PF13439"/>
    </source>
</evidence>
<dbReference type="Proteomes" id="UP000287853">
    <property type="component" value="Unassembled WGS sequence"/>
</dbReference>
<feature type="domain" description="Glycosyl transferase family 1" evidence="1">
    <location>
        <begin position="191"/>
        <end position="339"/>
    </location>
</feature>